<evidence type="ECO:0000256" key="1">
    <source>
        <dbReference type="SAM" id="Phobius"/>
    </source>
</evidence>
<evidence type="ECO:0000259" key="2">
    <source>
        <dbReference type="Pfam" id="PF19803"/>
    </source>
</evidence>
<keyword evidence="1" id="KW-0472">Membrane</keyword>
<accession>A0ABV9ZZ16</accession>
<evidence type="ECO:0000313" key="3">
    <source>
        <dbReference type="EMBL" id="MFC5146633.1"/>
    </source>
</evidence>
<keyword evidence="1" id="KW-0812">Transmembrane</keyword>
<keyword evidence="4" id="KW-1185">Reference proteome</keyword>
<gene>
    <name evidence="3" type="ORF">ACFPP6_18345</name>
</gene>
<feature type="transmembrane region" description="Helical" evidence="1">
    <location>
        <begin position="82"/>
        <end position="107"/>
    </location>
</feature>
<name>A0ABV9ZZ16_9ACTN</name>
<comment type="caution">
    <text evidence="3">The sequence shown here is derived from an EMBL/GenBank/DDBJ whole genome shotgun (WGS) entry which is preliminary data.</text>
</comment>
<keyword evidence="1" id="KW-1133">Transmembrane helix</keyword>
<organism evidence="3 4">
    <name type="scientific">Streptomyces aureoversilis</name>
    <dbReference type="NCBI Taxonomy" id="67277"/>
    <lineage>
        <taxon>Bacteria</taxon>
        <taxon>Bacillati</taxon>
        <taxon>Actinomycetota</taxon>
        <taxon>Actinomycetes</taxon>
        <taxon>Kitasatosporales</taxon>
        <taxon>Streptomycetaceae</taxon>
        <taxon>Streptomyces</taxon>
    </lineage>
</organism>
<evidence type="ECO:0000313" key="4">
    <source>
        <dbReference type="Proteomes" id="UP001596222"/>
    </source>
</evidence>
<dbReference type="InterPro" id="IPR046253">
    <property type="entry name" value="DUF6286"/>
</dbReference>
<feature type="domain" description="DUF6286" evidence="2">
    <location>
        <begin position="93"/>
        <end position="196"/>
    </location>
</feature>
<dbReference type="RefSeq" id="WP_382043175.1">
    <property type="nucleotide sequence ID" value="NZ_JBHSKJ010000009.1"/>
</dbReference>
<protein>
    <submittedName>
        <fullName evidence="3">DUF6286 domain-containing protein</fullName>
    </submittedName>
</protein>
<sequence length="202" mass="21800">MSAGEETARGDEAAGGGAGTVRAPARRFWSVRRVPAFLVAAVVLGVAGVFLYDVAAVRAHRPAMGWRRRLARELATRPLEDAWIVACAGVAVVAGVWLVVLAVTPGLRSVLPMRRDRADLRAGIDRRAAALVLRDRAMEVAGVQSVRVGVGRRRVRVRAQSHFRDLDDVRADVDAVIAEGVRKLGLAHEPGVSVRVNRPVKR</sequence>
<feature type="transmembrane region" description="Helical" evidence="1">
    <location>
        <begin position="34"/>
        <end position="52"/>
    </location>
</feature>
<dbReference type="Pfam" id="PF19803">
    <property type="entry name" value="DUF6286"/>
    <property type="match status" value="1"/>
</dbReference>
<dbReference type="EMBL" id="JBHSKJ010000009">
    <property type="protein sequence ID" value="MFC5146633.1"/>
    <property type="molecule type" value="Genomic_DNA"/>
</dbReference>
<proteinExistence type="predicted"/>
<reference evidence="4" key="1">
    <citation type="journal article" date="2019" name="Int. J. Syst. Evol. Microbiol.">
        <title>The Global Catalogue of Microorganisms (GCM) 10K type strain sequencing project: providing services to taxonomists for standard genome sequencing and annotation.</title>
        <authorList>
            <consortium name="The Broad Institute Genomics Platform"/>
            <consortium name="The Broad Institute Genome Sequencing Center for Infectious Disease"/>
            <person name="Wu L."/>
            <person name="Ma J."/>
        </authorList>
    </citation>
    <scope>NUCLEOTIDE SEQUENCE [LARGE SCALE GENOMIC DNA]</scope>
    <source>
        <strain evidence="4">CGMCC 4.1641</strain>
    </source>
</reference>
<dbReference type="Proteomes" id="UP001596222">
    <property type="component" value="Unassembled WGS sequence"/>
</dbReference>